<dbReference type="WBParaSite" id="Csp11.Scaffold629.g16205.t1">
    <property type="protein sequence ID" value="Csp11.Scaffold629.g16205.t1"/>
    <property type="gene ID" value="Csp11.Scaffold629.g16205"/>
</dbReference>
<evidence type="ECO:0000256" key="1">
    <source>
        <dbReference type="SAM" id="Phobius"/>
    </source>
</evidence>
<reference evidence="3" key="1">
    <citation type="submission" date="2016-11" db="UniProtKB">
        <authorList>
            <consortium name="WormBaseParasite"/>
        </authorList>
    </citation>
    <scope>IDENTIFICATION</scope>
</reference>
<dbReference type="PANTHER" id="PTHR46045:SF19">
    <property type="entry name" value="SERPENTINE RECEPTOR, CLASS U"/>
    <property type="match status" value="1"/>
</dbReference>
<organism evidence="2 3">
    <name type="scientific">Caenorhabditis tropicalis</name>
    <dbReference type="NCBI Taxonomy" id="1561998"/>
    <lineage>
        <taxon>Eukaryota</taxon>
        <taxon>Metazoa</taxon>
        <taxon>Ecdysozoa</taxon>
        <taxon>Nematoda</taxon>
        <taxon>Chromadorea</taxon>
        <taxon>Rhabditida</taxon>
        <taxon>Rhabditina</taxon>
        <taxon>Rhabditomorpha</taxon>
        <taxon>Rhabditoidea</taxon>
        <taxon>Rhabditidae</taxon>
        <taxon>Peloderinae</taxon>
        <taxon>Caenorhabditis</taxon>
    </lineage>
</organism>
<dbReference type="PANTHER" id="PTHR46045">
    <property type="entry name" value="SERPENTINE RECEPTOR, CLASS U-RELATED"/>
    <property type="match status" value="1"/>
</dbReference>
<feature type="transmembrane region" description="Helical" evidence="1">
    <location>
        <begin position="12"/>
        <end position="30"/>
    </location>
</feature>
<dbReference type="Proteomes" id="UP000095282">
    <property type="component" value="Unplaced"/>
</dbReference>
<protein>
    <submittedName>
        <fullName evidence="3">G_PROTEIN_RECEP_F1_2 domain-containing protein</fullName>
    </submittedName>
</protein>
<evidence type="ECO:0000313" key="3">
    <source>
        <dbReference type="WBParaSite" id="Csp11.Scaffold629.g16205.t1"/>
    </source>
</evidence>
<sequence>MRNSIFHLINTVFWMVACLLVNVVLFFKLRSAITAATQGTSKSPRSRKAEISLTATTVAMIMPYLTYCIFTILYLQVPTYTYYMMIIRPFGNDCETVIVPWIFYLTHPVFKNRDGSVLSITVISSSQRKERASVMPISKVNIV</sequence>
<evidence type="ECO:0000313" key="2">
    <source>
        <dbReference type="Proteomes" id="UP000095282"/>
    </source>
</evidence>
<keyword evidence="1" id="KW-0472">Membrane</keyword>
<accession>A0A1I7U9E9</accession>
<keyword evidence="1" id="KW-1133">Transmembrane helix</keyword>
<dbReference type="AlphaFoldDB" id="A0A1I7U9E9"/>
<dbReference type="PROSITE" id="PS51257">
    <property type="entry name" value="PROKAR_LIPOPROTEIN"/>
    <property type="match status" value="1"/>
</dbReference>
<name>A0A1I7U9E9_9PELO</name>
<dbReference type="Pfam" id="PF10322">
    <property type="entry name" value="7TM_GPCR_Sru"/>
    <property type="match status" value="1"/>
</dbReference>
<keyword evidence="2" id="KW-1185">Reference proteome</keyword>
<proteinExistence type="predicted"/>
<keyword evidence="1" id="KW-0812">Transmembrane</keyword>
<feature type="transmembrane region" description="Helical" evidence="1">
    <location>
        <begin position="51"/>
        <end position="75"/>
    </location>
</feature>
<dbReference type="InterPro" id="IPR003839">
    <property type="entry name" value="7TM_GPCR_serpentine_rcpt_Sru"/>
</dbReference>
<dbReference type="SUPFAM" id="SSF81321">
    <property type="entry name" value="Family A G protein-coupled receptor-like"/>
    <property type="match status" value="1"/>
</dbReference>
<dbReference type="eggNOG" id="ENOG502TJNQ">
    <property type="taxonomic scope" value="Eukaryota"/>
</dbReference>